<dbReference type="Pfam" id="PF04193">
    <property type="entry name" value="PQ-loop"/>
    <property type="match status" value="1"/>
</dbReference>
<dbReference type="EMBL" id="AJTX02000004">
    <property type="protein sequence ID" value="KKI99588.1"/>
    <property type="molecule type" value="Genomic_DNA"/>
</dbReference>
<keyword evidence="3 5" id="KW-1133">Transmembrane helix</keyword>
<protein>
    <submittedName>
        <fullName evidence="6">MtN3 and saliva related transmembrane protein</fullName>
    </submittedName>
</protein>
<evidence type="ECO:0000313" key="6">
    <source>
        <dbReference type="EMBL" id="KKI99588.1"/>
    </source>
</evidence>
<dbReference type="OrthoDB" id="9814012at2"/>
<dbReference type="GO" id="GO:0051119">
    <property type="term" value="F:sugar transmembrane transporter activity"/>
    <property type="evidence" value="ECO:0007669"/>
    <property type="project" value="InterPro"/>
</dbReference>
<dbReference type="Proteomes" id="UP000034681">
    <property type="component" value="Unassembled WGS sequence"/>
</dbReference>
<dbReference type="Gene3D" id="1.20.1280.290">
    <property type="match status" value="1"/>
</dbReference>
<dbReference type="InterPro" id="IPR006603">
    <property type="entry name" value="PQ-loop_rpt"/>
</dbReference>
<gene>
    <name evidence="6" type="ORF">PROH_06615</name>
</gene>
<dbReference type="NCBIfam" id="NF037968">
    <property type="entry name" value="SemiSWEET_2"/>
    <property type="match status" value="1"/>
</dbReference>
<dbReference type="InterPro" id="IPR047662">
    <property type="entry name" value="SemiSWEET"/>
</dbReference>
<feature type="transmembrane region" description="Helical" evidence="5">
    <location>
        <begin position="62"/>
        <end position="81"/>
    </location>
</feature>
<evidence type="ECO:0000313" key="7">
    <source>
        <dbReference type="Proteomes" id="UP000034681"/>
    </source>
</evidence>
<evidence type="ECO:0000256" key="1">
    <source>
        <dbReference type="ARBA" id="ARBA00004141"/>
    </source>
</evidence>
<proteinExistence type="predicted"/>
<organism evidence="6 7">
    <name type="scientific">Prochlorothrix hollandica PCC 9006 = CALU 1027</name>
    <dbReference type="NCBI Taxonomy" id="317619"/>
    <lineage>
        <taxon>Bacteria</taxon>
        <taxon>Bacillati</taxon>
        <taxon>Cyanobacteriota</taxon>
        <taxon>Cyanophyceae</taxon>
        <taxon>Prochlorotrichales</taxon>
        <taxon>Prochlorotrichaceae</taxon>
        <taxon>Prochlorothrix</taxon>
    </lineage>
</organism>
<name>A0A0M2PY33_PROHO</name>
<feature type="transmembrane region" description="Helical" evidence="5">
    <location>
        <begin position="6"/>
        <end position="24"/>
    </location>
</feature>
<dbReference type="SMART" id="SM00679">
    <property type="entry name" value="CTNS"/>
    <property type="match status" value="1"/>
</dbReference>
<comment type="caution">
    <text evidence="6">The sequence shown here is derived from an EMBL/GenBank/DDBJ whole genome shotgun (WGS) entry which is preliminary data.</text>
</comment>
<evidence type="ECO:0000256" key="2">
    <source>
        <dbReference type="ARBA" id="ARBA00022692"/>
    </source>
</evidence>
<keyword evidence="4 5" id="KW-0472">Membrane</keyword>
<dbReference type="eggNOG" id="COG4095">
    <property type="taxonomic scope" value="Bacteria"/>
</dbReference>
<keyword evidence="7" id="KW-1185">Reference proteome</keyword>
<feature type="transmembrane region" description="Helical" evidence="5">
    <location>
        <begin position="36"/>
        <end position="56"/>
    </location>
</feature>
<keyword evidence="2 5" id="KW-0812">Transmembrane</keyword>
<dbReference type="RefSeq" id="WP_017710790.1">
    <property type="nucleotide sequence ID" value="NZ_KB235933.1"/>
</dbReference>
<evidence type="ECO:0000256" key="3">
    <source>
        <dbReference type="ARBA" id="ARBA00022989"/>
    </source>
</evidence>
<evidence type="ECO:0000256" key="4">
    <source>
        <dbReference type="ARBA" id="ARBA00023136"/>
    </source>
</evidence>
<reference evidence="6" key="1">
    <citation type="submission" date="2012-04" db="EMBL/GenBank/DDBJ databases">
        <authorList>
            <person name="Borisov I.G."/>
            <person name="Ivanikova N.V."/>
            <person name="Pinevich A.V."/>
        </authorList>
    </citation>
    <scope>NUCLEOTIDE SEQUENCE</scope>
    <source>
        <strain evidence="6">CALU 1027</strain>
    </source>
</reference>
<dbReference type="GO" id="GO:0016020">
    <property type="term" value="C:membrane"/>
    <property type="evidence" value="ECO:0007669"/>
    <property type="project" value="UniProtKB-SubCell"/>
</dbReference>
<comment type="subcellular location">
    <subcellularLocation>
        <location evidence="1">Membrane</location>
        <topology evidence="1">Multi-pass membrane protein</topology>
    </subcellularLocation>
</comment>
<accession>A0A0M2PY33</accession>
<sequence>MDPITLLGLVAGGCTTIAFVPQLLKIWRSKSAKDISLGMFLIFCLGVFLWLLYGLLTQDIPVIVANFITLILSGTILALKFRYKS</sequence>
<evidence type="ECO:0000256" key="5">
    <source>
        <dbReference type="SAM" id="Phobius"/>
    </source>
</evidence>
<dbReference type="AlphaFoldDB" id="A0A0M2PY33"/>